<keyword evidence="4" id="KW-1185">Reference proteome</keyword>
<dbReference type="PANTHER" id="PTHR43664:SF1">
    <property type="entry name" value="BETA-METHYLMALYL-COA DEHYDRATASE"/>
    <property type="match status" value="1"/>
</dbReference>
<dbReference type="InterPro" id="IPR002539">
    <property type="entry name" value="MaoC-like_dom"/>
</dbReference>
<evidence type="ECO:0000313" key="3">
    <source>
        <dbReference type="EMBL" id="GAA2365885.1"/>
    </source>
</evidence>
<dbReference type="InterPro" id="IPR052342">
    <property type="entry name" value="MCH/BMMD"/>
</dbReference>
<evidence type="ECO:0000259" key="2">
    <source>
        <dbReference type="Pfam" id="PF01575"/>
    </source>
</evidence>
<reference evidence="4" key="1">
    <citation type="journal article" date="2019" name="Int. J. Syst. Evol. Microbiol.">
        <title>The Global Catalogue of Microorganisms (GCM) 10K type strain sequencing project: providing services to taxonomists for standard genome sequencing and annotation.</title>
        <authorList>
            <consortium name="The Broad Institute Genomics Platform"/>
            <consortium name="The Broad Institute Genome Sequencing Center for Infectious Disease"/>
            <person name="Wu L."/>
            <person name="Ma J."/>
        </authorList>
    </citation>
    <scope>NUCLEOTIDE SEQUENCE [LARGE SCALE GENOMIC DNA]</scope>
    <source>
        <strain evidence="4">JCM 3272</strain>
    </source>
</reference>
<sequence length="146" mass="16003">MTARYAEDLAPGETIAFGSYTVTRAEIVAFAEQWDPQSFHVDAEAAARGRFGDVIASGLHTLGVFQRLSVLSAESQWAVIAGVRLVDVRFPRPVRPGVTLTGGVRIESVDVDPSRRRALLVKAGWLDDEEGRVLELRSEALVRCRP</sequence>
<proteinExistence type="inferred from homology"/>
<organism evidence="3 4">
    <name type="scientific">Dactylosporangium salmoneum</name>
    <dbReference type="NCBI Taxonomy" id="53361"/>
    <lineage>
        <taxon>Bacteria</taxon>
        <taxon>Bacillati</taxon>
        <taxon>Actinomycetota</taxon>
        <taxon>Actinomycetes</taxon>
        <taxon>Micromonosporales</taxon>
        <taxon>Micromonosporaceae</taxon>
        <taxon>Dactylosporangium</taxon>
    </lineage>
</organism>
<dbReference type="InterPro" id="IPR029069">
    <property type="entry name" value="HotDog_dom_sf"/>
</dbReference>
<dbReference type="RefSeq" id="WP_344616349.1">
    <property type="nucleotide sequence ID" value="NZ_BAAARV010000062.1"/>
</dbReference>
<name>A0ABP5U0G1_9ACTN</name>
<evidence type="ECO:0000313" key="4">
    <source>
        <dbReference type="Proteomes" id="UP001501444"/>
    </source>
</evidence>
<dbReference type="Gene3D" id="3.10.129.10">
    <property type="entry name" value="Hotdog Thioesterase"/>
    <property type="match status" value="1"/>
</dbReference>
<protein>
    <submittedName>
        <fullName evidence="3">MaoC family dehydratase</fullName>
    </submittedName>
</protein>
<evidence type="ECO:0000256" key="1">
    <source>
        <dbReference type="ARBA" id="ARBA00005254"/>
    </source>
</evidence>
<dbReference type="Pfam" id="PF01575">
    <property type="entry name" value="MaoC_dehydratas"/>
    <property type="match status" value="1"/>
</dbReference>
<dbReference type="PANTHER" id="PTHR43664">
    <property type="entry name" value="MONOAMINE OXIDASE-RELATED"/>
    <property type="match status" value="1"/>
</dbReference>
<gene>
    <name evidence="3" type="ORF">GCM10010170_064660</name>
</gene>
<comment type="similarity">
    <text evidence="1">Belongs to the enoyl-CoA hydratase/isomerase family.</text>
</comment>
<feature type="domain" description="MaoC-like" evidence="2">
    <location>
        <begin position="11"/>
        <end position="110"/>
    </location>
</feature>
<dbReference type="SUPFAM" id="SSF54637">
    <property type="entry name" value="Thioesterase/thiol ester dehydrase-isomerase"/>
    <property type="match status" value="1"/>
</dbReference>
<dbReference type="EMBL" id="BAAARV010000062">
    <property type="protein sequence ID" value="GAA2365885.1"/>
    <property type="molecule type" value="Genomic_DNA"/>
</dbReference>
<accession>A0ABP5U0G1</accession>
<dbReference type="Proteomes" id="UP001501444">
    <property type="component" value="Unassembled WGS sequence"/>
</dbReference>
<comment type="caution">
    <text evidence="3">The sequence shown here is derived from an EMBL/GenBank/DDBJ whole genome shotgun (WGS) entry which is preliminary data.</text>
</comment>